<dbReference type="InterPro" id="IPR036890">
    <property type="entry name" value="HATPase_C_sf"/>
</dbReference>
<dbReference type="CDD" id="cd00082">
    <property type="entry name" value="HisKA"/>
    <property type="match status" value="1"/>
</dbReference>
<dbReference type="Gene3D" id="3.30.565.10">
    <property type="entry name" value="Histidine kinase-like ATPase, C-terminal domain"/>
    <property type="match status" value="1"/>
</dbReference>
<keyword evidence="7 14" id="KW-0812">Transmembrane</keyword>
<reference evidence="16" key="1">
    <citation type="submission" date="2021-12" db="EMBL/GenBank/DDBJ databases">
        <authorList>
            <person name="Rodrigo-Torres L."/>
            <person name="Arahal R. D."/>
            <person name="Lucena T."/>
        </authorList>
    </citation>
    <scope>NUCLEOTIDE SEQUENCE</scope>
    <source>
        <strain evidence="16">CECT 8226</strain>
    </source>
</reference>
<keyword evidence="12" id="KW-0902">Two-component regulatory system</keyword>
<evidence type="ECO:0000256" key="9">
    <source>
        <dbReference type="ARBA" id="ARBA00022777"/>
    </source>
</evidence>
<keyword evidence="13 14" id="KW-0472">Membrane</keyword>
<dbReference type="GO" id="GO:0016740">
    <property type="term" value="F:transferase activity"/>
    <property type="evidence" value="ECO:0007669"/>
    <property type="project" value="UniProtKB-KW"/>
</dbReference>
<evidence type="ECO:0000256" key="13">
    <source>
        <dbReference type="ARBA" id="ARBA00023136"/>
    </source>
</evidence>
<keyword evidence="8" id="KW-0547">Nucleotide-binding</keyword>
<keyword evidence="11 14" id="KW-1133">Transmembrane helix</keyword>
<dbReference type="PANTHER" id="PTHR45528:SF1">
    <property type="entry name" value="SENSOR HISTIDINE KINASE CPXA"/>
    <property type="match status" value="1"/>
</dbReference>
<dbReference type="Gene3D" id="1.10.287.130">
    <property type="match status" value="1"/>
</dbReference>
<dbReference type="EMBL" id="CAKLCM010000003">
    <property type="protein sequence ID" value="CAH0528756.1"/>
    <property type="molecule type" value="Genomic_DNA"/>
</dbReference>
<evidence type="ECO:0000256" key="6">
    <source>
        <dbReference type="ARBA" id="ARBA00022679"/>
    </source>
</evidence>
<evidence type="ECO:0000256" key="2">
    <source>
        <dbReference type="ARBA" id="ARBA00004651"/>
    </source>
</evidence>
<dbReference type="PROSITE" id="PS50109">
    <property type="entry name" value="HIS_KIN"/>
    <property type="match status" value="1"/>
</dbReference>
<comment type="subcellular location">
    <subcellularLocation>
        <location evidence="2">Cell membrane</location>
        <topology evidence="2">Multi-pass membrane protein</topology>
    </subcellularLocation>
</comment>
<keyword evidence="6 16" id="KW-0808">Transferase</keyword>
<comment type="caution">
    <text evidence="16">The sequence shown here is derived from an EMBL/GenBank/DDBJ whole genome shotgun (WGS) entry which is preliminary data.</text>
</comment>
<evidence type="ECO:0000256" key="4">
    <source>
        <dbReference type="ARBA" id="ARBA00022475"/>
    </source>
</evidence>
<dbReference type="InterPro" id="IPR036097">
    <property type="entry name" value="HisK_dim/P_sf"/>
</dbReference>
<keyword evidence="17" id="KW-1185">Reference proteome</keyword>
<evidence type="ECO:0000256" key="11">
    <source>
        <dbReference type="ARBA" id="ARBA00022989"/>
    </source>
</evidence>
<proteinExistence type="predicted"/>
<gene>
    <name evidence="16" type="primary">sasA_7</name>
    <name evidence="16" type="ORF">VHP8226_02783</name>
</gene>
<dbReference type="SUPFAM" id="SSF47384">
    <property type="entry name" value="Homodimeric domain of signal transducing histidine kinase"/>
    <property type="match status" value="1"/>
</dbReference>
<dbReference type="PANTHER" id="PTHR45528">
    <property type="entry name" value="SENSOR HISTIDINE KINASE CPXA"/>
    <property type="match status" value="1"/>
</dbReference>
<dbReference type="SMART" id="SM00388">
    <property type="entry name" value="HisKA"/>
    <property type="match status" value="1"/>
</dbReference>
<feature type="transmembrane region" description="Helical" evidence="14">
    <location>
        <begin position="146"/>
        <end position="167"/>
    </location>
</feature>
<evidence type="ECO:0000256" key="8">
    <source>
        <dbReference type="ARBA" id="ARBA00022741"/>
    </source>
</evidence>
<evidence type="ECO:0000256" key="1">
    <source>
        <dbReference type="ARBA" id="ARBA00000085"/>
    </source>
</evidence>
<name>A0ABM8ZL63_9VIBR</name>
<evidence type="ECO:0000313" key="16">
    <source>
        <dbReference type="EMBL" id="CAH0528756.1"/>
    </source>
</evidence>
<protein>
    <recommendedName>
        <fullName evidence="3">histidine kinase</fullName>
        <ecNumber evidence="3">2.7.13.3</ecNumber>
    </recommendedName>
</protein>
<dbReference type="Proteomes" id="UP000838160">
    <property type="component" value="Unassembled WGS sequence"/>
</dbReference>
<evidence type="ECO:0000256" key="10">
    <source>
        <dbReference type="ARBA" id="ARBA00022840"/>
    </source>
</evidence>
<accession>A0ABM8ZL63</accession>
<dbReference type="Pfam" id="PF00512">
    <property type="entry name" value="HisKA"/>
    <property type="match status" value="1"/>
</dbReference>
<comment type="catalytic activity">
    <reaction evidence="1">
        <text>ATP + protein L-histidine = ADP + protein N-phospho-L-histidine.</text>
        <dbReference type="EC" id="2.7.13.3"/>
    </reaction>
</comment>
<keyword evidence="10" id="KW-0067">ATP-binding</keyword>
<organism evidence="16 17">
    <name type="scientific">Vibrio hippocampi</name>
    <dbReference type="NCBI Taxonomy" id="654686"/>
    <lineage>
        <taxon>Bacteria</taxon>
        <taxon>Pseudomonadati</taxon>
        <taxon>Pseudomonadota</taxon>
        <taxon>Gammaproteobacteria</taxon>
        <taxon>Vibrionales</taxon>
        <taxon>Vibrionaceae</taxon>
        <taxon>Vibrio</taxon>
    </lineage>
</organism>
<dbReference type="InterPro" id="IPR050398">
    <property type="entry name" value="HssS/ArlS-like"/>
</dbReference>
<feature type="domain" description="Histidine kinase" evidence="15">
    <location>
        <begin position="229"/>
        <end position="419"/>
    </location>
</feature>
<dbReference type="InterPro" id="IPR003661">
    <property type="entry name" value="HisK_dim/P_dom"/>
</dbReference>
<keyword evidence="4" id="KW-1003">Cell membrane</keyword>
<sequence>MKIRPSIRLYFVIVMLITGVGSIGVMTVTAINYLFSGMDIAMTGFMRSQALEVPLGDNEQPVQIDQMTIAAHWHDLPQVIQDHLNQEELIPNQLIKNIDGIPVLSPPDFGYFAMKVETADKVRYVALSLAELDGGRDAFHRDVPPFLYIILTGLVAIVFFAIVLVLVQRNISTPVERLKDWAKGLDKDQLTQPTPNFHYSELNSLAELVRSSLSSVQESLEREQRFLGYASHELRTPIAVTRTNAELLRKMIVKGLSAEKQLAVLDRIERAGFTMTDLTETLLWLNRKEGKSLPSEILKLGHLTQQIESELHYLLQGKCVEVTVRVDDTELDLPSGLCRIVLGNLIRNAFQHTQHGEVEITQSGRCISIINRNTEGHSDQDDLGFGIGLELTQRLIHQYGWSYTTIPNEHGMRVEVSFE</sequence>
<evidence type="ECO:0000259" key="15">
    <source>
        <dbReference type="PROSITE" id="PS50109"/>
    </source>
</evidence>
<evidence type="ECO:0000313" key="17">
    <source>
        <dbReference type="Proteomes" id="UP000838160"/>
    </source>
</evidence>
<evidence type="ECO:0000256" key="12">
    <source>
        <dbReference type="ARBA" id="ARBA00023012"/>
    </source>
</evidence>
<keyword evidence="5" id="KW-0597">Phosphoprotein</keyword>
<evidence type="ECO:0000256" key="5">
    <source>
        <dbReference type="ARBA" id="ARBA00022553"/>
    </source>
</evidence>
<dbReference type="SUPFAM" id="SSF55874">
    <property type="entry name" value="ATPase domain of HSP90 chaperone/DNA topoisomerase II/histidine kinase"/>
    <property type="match status" value="1"/>
</dbReference>
<feature type="transmembrane region" description="Helical" evidence="14">
    <location>
        <begin position="9"/>
        <end position="35"/>
    </location>
</feature>
<evidence type="ECO:0000256" key="3">
    <source>
        <dbReference type="ARBA" id="ARBA00012438"/>
    </source>
</evidence>
<dbReference type="RefSeq" id="WP_237485664.1">
    <property type="nucleotide sequence ID" value="NZ_CAKLCM010000003.1"/>
</dbReference>
<dbReference type="EC" id="2.7.13.3" evidence="3"/>
<dbReference type="InterPro" id="IPR005467">
    <property type="entry name" value="His_kinase_dom"/>
</dbReference>
<dbReference type="Gene3D" id="6.10.340.10">
    <property type="match status" value="1"/>
</dbReference>
<keyword evidence="9" id="KW-0418">Kinase</keyword>
<evidence type="ECO:0000256" key="14">
    <source>
        <dbReference type="SAM" id="Phobius"/>
    </source>
</evidence>
<evidence type="ECO:0000256" key="7">
    <source>
        <dbReference type="ARBA" id="ARBA00022692"/>
    </source>
</evidence>